<feature type="region of interest" description="Disordered" evidence="1">
    <location>
        <begin position="172"/>
        <end position="212"/>
    </location>
</feature>
<feature type="region of interest" description="Disordered" evidence="1">
    <location>
        <begin position="375"/>
        <end position="396"/>
    </location>
</feature>
<evidence type="ECO:0000313" key="2">
    <source>
        <dbReference type="EMBL" id="RAL58109.1"/>
    </source>
</evidence>
<name>A0A395II83_9HELO</name>
<feature type="region of interest" description="Disordered" evidence="1">
    <location>
        <begin position="100"/>
        <end position="129"/>
    </location>
</feature>
<evidence type="ECO:0000256" key="1">
    <source>
        <dbReference type="SAM" id="MobiDB-lite"/>
    </source>
</evidence>
<dbReference type="Gene3D" id="1.20.5.3600">
    <property type="match status" value="1"/>
</dbReference>
<comment type="caution">
    <text evidence="2">The sequence shown here is derived from an EMBL/GenBank/DDBJ whole genome shotgun (WGS) entry which is preliminary data.</text>
</comment>
<feature type="compositionally biased region" description="Polar residues" evidence="1">
    <location>
        <begin position="243"/>
        <end position="254"/>
    </location>
</feature>
<feature type="compositionally biased region" description="Polar residues" evidence="1">
    <location>
        <begin position="117"/>
        <end position="128"/>
    </location>
</feature>
<feature type="compositionally biased region" description="Low complexity" evidence="1">
    <location>
        <begin position="255"/>
        <end position="264"/>
    </location>
</feature>
<accession>A0A395II83</accession>
<dbReference type="EMBL" id="QKRW01000099">
    <property type="protein sequence ID" value="RAL58109.1"/>
    <property type="molecule type" value="Genomic_DNA"/>
</dbReference>
<organism evidence="2 3">
    <name type="scientific">Monilinia fructigena</name>
    <dbReference type="NCBI Taxonomy" id="38457"/>
    <lineage>
        <taxon>Eukaryota</taxon>
        <taxon>Fungi</taxon>
        <taxon>Dikarya</taxon>
        <taxon>Ascomycota</taxon>
        <taxon>Pezizomycotina</taxon>
        <taxon>Leotiomycetes</taxon>
        <taxon>Helotiales</taxon>
        <taxon>Sclerotiniaceae</taxon>
        <taxon>Monilinia</taxon>
    </lineage>
</organism>
<dbReference type="Proteomes" id="UP000249056">
    <property type="component" value="Unassembled WGS sequence"/>
</dbReference>
<evidence type="ECO:0000313" key="3">
    <source>
        <dbReference type="Proteomes" id="UP000249056"/>
    </source>
</evidence>
<evidence type="ECO:0008006" key="4">
    <source>
        <dbReference type="Google" id="ProtNLM"/>
    </source>
</evidence>
<sequence length="396" mass="43820">MVCRKYPDHRAVCCIRLNLSRSLPLTPRKAYYIDRIQFPCATARLDSNLAKSLLETRRTDGWAIVYSPSIKRPWEDDTKPPAQQNGGCEGWHGGTLPRIEAGSFSQNPVSRNPKDWATQNSQYTQNKGGSVAKRVHYEGNDHNAMSRVDLDAPGEMPPSQIYYTNRYDHKGSTQSASTFGQIPPVTASGRDKTLKTNKNQQPQAGGLFGGGLGAKYSNKISRKQGDFWIKRPTTAAPTGGLFSGQTMGAQQQAPSSTKQLLGGSQQQTGLFGQTQQSQALGNHKDNLANTLFGASGLRPREKSVVDQIETVIDRKGASDPALGARAEEIWARMIMFKTRPVIKDRTGKVGKKVILEDYQTQLAHLKKELDRDIKNMSNGKKSSHHKQLQEQHLAYD</sequence>
<dbReference type="AlphaFoldDB" id="A0A395II83"/>
<dbReference type="Pfam" id="PF18570">
    <property type="entry name" value="Nup54_57_C"/>
    <property type="match status" value="1"/>
</dbReference>
<protein>
    <recommendedName>
        <fullName evidence="4">Nucleoporin Nup54 alpha-helical domain-containing protein</fullName>
    </recommendedName>
</protein>
<feature type="compositionally biased region" description="Basic and acidic residues" evidence="1">
    <location>
        <begin position="387"/>
        <end position="396"/>
    </location>
</feature>
<dbReference type="OrthoDB" id="6162375at2759"/>
<proteinExistence type="predicted"/>
<feature type="region of interest" description="Disordered" evidence="1">
    <location>
        <begin position="236"/>
        <end position="264"/>
    </location>
</feature>
<keyword evidence="3" id="KW-1185">Reference proteome</keyword>
<gene>
    <name evidence="2" type="ORF">DID88_002384</name>
</gene>
<reference evidence="2 3" key="1">
    <citation type="submission" date="2018-06" db="EMBL/GenBank/DDBJ databases">
        <title>Genome Sequence of the Brown Rot Fungal Pathogen Monilinia fructigena.</title>
        <authorList>
            <person name="Landi L."/>
            <person name="De Miccolis Angelini R.M."/>
            <person name="Pollastro S."/>
            <person name="Abate D."/>
            <person name="Faretra F."/>
            <person name="Romanazzi G."/>
        </authorList>
    </citation>
    <scope>NUCLEOTIDE SEQUENCE [LARGE SCALE GENOMIC DNA]</scope>
    <source>
        <strain evidence="2 3">Mfrg269</strain>
    </source>
</reference>